<keyword evidence="3" id="KW-1185">Reference proteome</keyword>
<gene>
    <name evidence="2" type="ORF">GC102_18545</name>
</gene>
<accession>A0ABX1Z3B9</accession>
<comment type="caution">
    <text evidence="2">The sequence shown here is derived from an EMBL/GenBank/DDBJ whole genome shotgun (WGS) entry which is preliminary data.</text>
</comment>
<evidence type="ECO:0000259" key="1">
    <source>
        <dbReference type="Pfam" id="PF18864"/>
    </source>
</evidence>
<dbReference type="Pfam" id="PF18864">
    <property type="entry name" value="AbiTii"/>
    <property type="match status" value="1"/>
</dbReference>
<feature type="domain" description="AbiTii" evidence="1">
    <location>
        <begin position="3"/>
        <end position="186"/>
    </location>
</feature>
<name>A0ABX1Z3B9_9BACL</name>
<dbReference type="Proteomes" id="UP000658690">
    <property type="component" value="Unassembled WGS sequence"/>
</dbReference>
<proteinExistence type="predicted"/>
<dbReference type="InterPro" id="IPR041304">
    <property type="entry name" value="AbiTii"/>
</dbReference>
<sequence length="295" mass="33659">MDSLVLELQREAYDEKTGVSALLRKAYVVAKKLKVGELETWIHDELNSYNVPYNQLPEYRIIRGEVKAWNPYNGWIPVIINADILDIISQNKISQSIPEIEQLLKTTSGSTLMMPLPHSIQEQLSELTQFDTKFALHFGKSQAEQIVHYVRNIILEWSIKLEEDGILGEGVSFSMHEKEEAQKQNYTIYNIHGNHNQIQQDTVHSQQSMMSSEMNMDAVREFVASLTEHLGQLKLDGEKRQKLDSEIMAINTQLKAGPKKNILQESFSTIRNVLEGLTGSIIASGLIYELDKIKF</sequence>
<evidence type="ECO:0000313" key="3">
    <source>
        <dbReference type="Proteomes" id="UP000658690"/>
    </source>
</evidence>
<evidence type="ECO:0000313" key="2">
    <source>
        <dbReference type="EMBL" id="NOU87757.1"/>
    </source>
</evidence>
<reference evidence="2 3" key="1">
    <citation type="submission" date="2019-10" db="EMBL/GenBank/DDBJ databases">
        <title>Description of Paenibacillus choica sp. nov.</title>
        <authorList>
            <person name="Carlier A."/>
            <person name="Qi S."/>
        </authorList>
    </citation>
    <scope>NUCLEOTIDE SEQUENCE [LARGE SCALE GENOMIC DNA]</scope>
    <source>
        <strain evidence="2 3">LMG 31460</strain>
    </source>
</reference>
<dbReference type="RefSeq" id="WP_171690891.1">
    <property type="nucleotide sequence ID" value="NZ_WHOC01000090.1"/>
</dbReference>
<dbReference type="EMBL" id="WHOC01000090">
    <property type="protein sequence ID" value="NOU87757.1"/>
    <property type="molecule type" value="Genomic_DNA"/>
</dbReference>
<protein>
    <recommendedName>
        <fullName evidence="1">AbiTii domain-containing protein</fullName>
    </recommendedName>
</protein>
<organism evidence="2 3">
    <name type="scientific">Paenibacillus germinis</name>
    <dbReference type="NCBI Taxonomy" id="2654979"/>
    <lineage>
        <taxon>Bacteria</taxon>
        <taxon>Bacillati</taxon>
        <taxon>Bacillota</taxon>
        <taxon>Bacilli</taxon>
        <taxon>Bacillales</taxon>
        <taxon>Paenibacillaceae</taxon>
        <taxon>Paenibacillus</taxon>
    </lineage>
</organism>